<accession>A0AAN6T158</accession>
<name>A0AAN6T158_9PEZI</name>
<evidence type="ECO:0000313" key="3">
    <source>
        <dbReference type="Proteomes" id="UP001305647"/>
    </source>
</evidence>
<feature type="compositionally biased region" description="Polar residues" evidence="1">
    <location>
        <begin position="1"/>
        <end position="14"/>
    </location>
</feature>
<protein>
    <submittedName>
        <fullName evidence="2">Uncharacterized protein</fullName>
    </submittedName>
</protein>
<reference evidence="2" key="2">
    <citation type="submission" date="2023-05" db="EMBL/GenBank/DDBJ databases">
        <authorList>
            <consortium name="Lawrence Berkeley National Laboratory"/>
            <person name="Steindorff A."/>
            <person name="Hensen N."/>
            <person name="Bonometti L."/>
            <person name="Westerberg I."/>
            <person name="Brannstrom I.O."/>
            <person name="Guillou S."/>
            <person name="Cros-Aarteil S."/>
            <person name="Calhoun S."/>
            <person name="Haridas S."/>
            <person name="Kuo A."/>
            <person name="Mondo S."/>
            <person name="Pangilinan J."/>
            <person name="Riley R."/>
            <person name="Labutti K."/>
            <person name="Andreopoulos B."/>
            <person name="Lipzen A."/>
            <person name="Chen C."/>
            <person name="Yanf M."/>
            <person name="Daum C."/>
            <person name="Ng V."/>
            <person name="Clum A."/>
            <person name="Ohm R."/>
            <person name="Martin F."/>
            <person name="Silar P."/>
            <person name="Natvig D."/>
            <person name="Lalanne C."/>
            <person name="Gautier V."/>
            <person name="Ament-Velasquez S.L."/>
            <person name="Kruys A."/>
            <person name="Hutchinson M.I."/>
            <person name="Powell A.J."/>
            <person name="Barry K."/>
            <person name="Miller A.N."/>
            <person name="Grigoriev I.V."/>
            <person name="Debuchy R."/>
            <person name="Gladieux P."/>
            <person name="Thoren M.H."/>
            <person name="Johannesson H."/>
        </authorList>
    </citation>
    <scope>NUCLEOTIDE SEQUENCE</scope>
    <source>
        <strain evidence="2">CBS 757.83</strain>
    </source>
</reference>
<organism evidence="2 3">
    <name type="scientific">Parathielavia hyrcaniae</name>
    <dbReference type="NCBI Taxonomy" id="113614"/>
    <lineage>
        <taxon>Eukaryota</taxon>
        <taxon>Fungi</taxon>
        <taxon>Dikarya</taxon>
        <taxon>Ascomycota</taxon>
        <taxon>Pezizomycotina</taxon>
        <taxon>Sordariomycetes</taxon>
        <taxon>Sordariomycetidae</taxon>
        <taxon>Sordariales</taxon>
        <taxon>Chaetomiaceae</taxon>
        <taxon>Parathielavia</taxon>
    </lineage>
</organism>
<feature type="region of interest" description="Disordered" evidence="1">
    <location>
        <begin position="1"/>
        <end position="39"/>
    </location>
</feature>
<dbReference type="EMBL" id="MU863642">
    <property type="protein sequence ID" value="KAK4100274.1"/>
    <property type="molecule type" value="Genomic_DNA"/>
</dbReference>
<gene>
    <name evidence="2" type="ORF">N658DRAFT_106261</name>
</gene>
<reference evidence="2" key="1">
    <citation type="journal article" date="2023" name="Mol. Phylogenet. Evol.">
        <title>Genome-scale phylogeny and comparative genomics of the fungal order Sordariales.</title>
        <authorList>
            <person name="Hensen N."/>
            <person name="Bonometti L."/>
            <person name="Westerberg I."/>
            <person name="Brannstrom I.O."/>
            <person name="Guillou S."/>
            <person name="Cros-Aarteil S."/>
            <person name="Calhoun S."/>
            <person name="Haridas S."/>
            <person name="Kuo A."/>
            <person name="Mondo S."/>
            <person name="Pangilinan J."/>
            <person name="Riley R."/>
            <person name="LaButti K."/>
            <person name="Andreopoulos B."/>
            <person name="Lipzen A."/>
            <person name="Chen C."/>
            <person name="Yan M."/>
            <person name="Daum C."/>
            <person name="Ng V."/>
            <person name="Clum A."/>
            <person name="Steindorff A."/>
            <person name="Ohm R.A."/>
            <person name="Martin F."/>
            <person name="Silar P."/>
            <person name="Natvig D.O."/>
            <person name="Lalanne C."/>
            <person name="Gautier V."/>
            <person name="Ament-Velasquez S.L."/>
            <person name="Kruys A."/>
            <person name="Hutchinson M.I."/>
            <person name="Powell A.J."/>
            <person name="Barry K."/>
            <person name="Miller A.N."/>
            <person name="Grigoriev I.V."/>
            <person name="Debuchy R."/>
            <person name="Gladieux P."/>
            <person name="Hiltunen Thoren M."/>
            <person name="Johannesson H."/>
        </authorList>
    </citation>
    <scope>NUCLEOTIDE SEQUENCE</scope>
    <source>
        <strain evidence="2">CBS 757.83</strain>
    </source>
</reference>
<comment type="caution">
    <text evidence="2">The sequence shown here is derived from an EMBL/GenBank/DDBJ whole genome shotgun (WGS) entry which is preliminary data.</text>
</comment>
<proteinExistence type="predicted"/>
<evidence type="ECO:0000313" key="2">
    <source>
        <dbReference type="EMBL" id="KAK4100274.1"/>
    </source>
</evidence>
<dbReference type="AlphaFoldDB" id="A0AAN6T158"/>
<dbReference type="Proteomes" id="UP001305647">
    <property type="component" value="Unassembled WGS sequence"/>
</dbReference>
<evidence type="ECO:0000256" key="1">
    <source>
        <dbReference type="SAM" id="MobiDB-lite"/>
    </source>
</evidence>
<keyword evidence="3" id="KW-1185">Reference proteome</keyword>
<sequence length="65" mass="7382">MQHNFNSTTAQNSHAIPYPTHPQSTLDNRPPPLALSNALNHLPHPQQYKRTQLIVQSVICHAHLR</sequence>